<gene>
    <name evidence="1" type="ORF">CHH61_19080</name>
</gene>
<dbReference type="Proteomes" id="UP000216133">
    <property type="component" value="Unassembled WGS sequence"/>
</dbReference>
<name>A0A268RVW6_SHOCL</name>
<dbReference type="AlphaFoldDB" id="A0A268RVW6"/>
<dbReference type="SUPFAM" id="SSF52540">
    <property type="entry name" value="P-loop containing nucleoside triphosphate hydrolases"/>
    <property type="match status" value="1"/>
</dbReference>
<evidence type="ECO:0008006" key="3">
    <source>
        <dbReference type="Google" id="ProtNLM"/>
    </source>
</evidence>
<dbReference type="RefSeq" id="WP_095328124.1">
    <property type="nucleotide sequence ID" value="NZ_NPBS01000111.1"/>
</dbReference>
<reference evidence="1 2" key="1">
    <citation type="submission" date="2017-07" db="EMBL/GenBank/DDBJ databases">
        <title>Isolation and whole genome analysis of endospore-forming bacteria from heroin.</title>
        <authorList>
            <person name="Kalinowski J."/>
            <person name="Ahrens B."/>
            <person name="Al-Dilaimi A."/>
            <person name="Winkler A."/>
            <person name="Wibberg D."/>
            <person name="Schleenbecker U."/>
            <person name="Ruckert C."/>
            <person name="Wolfel R."/>
            <person name="Grass G."/>
        </authorList>
    </citation>
    <scope>NUCLEOTIDE SEQUENCE [LARGE SCALE GENOMIC DNA]</scope>
    <source>
        <strain evidence="1 2">7523-2</strain>
    </source>
</reference>
<evidence type="ECO:0000313" key="1">
    <source>
        <dbReference type="EMBL" id="PAF24399.1"/>
    </source>
</evidence>
<dbReference type="InterPro" id="IPR027417">
    <property type="entry name" value="P-loop_NTPase"/>
</dbReference>
<dbReference type="Gene3D" id="3.40.50.300">
    <property type="entry name" value="P-loop containing nucleotide triphosphate hydrolases"/>
    <property type="match status" value="1"/>
</dbReference>
<organism evidence="1 2">
    <name type="scientific">Shouchella clausii</name>
    <name type="common">Alkalihalobacillus clausii</name>
    <dbReference type="NCBI Taxonomy" id="79880"/>
    <lineage>
        <taxon>Bacteria</taxon>
        <taxon>Bacillati</taxon>
        <taxon>Bacillota</taxon>
        <taxon>Bacilli</taxon>
        <taxon>Bacillales</taxon>
        <taxon>Bacillaceae</taxon>
        <taxon>Shouchella</taxon>
    </lineage>
</organism>
<comment type="caution">
    <text evidence="1">The sequence shown here is derived from an EMBL/GenBank/DDBJ whole genome shotgun (WGS) entry which is preliminary data.</text>
</comment>
<proteinExistence type="predicted"/>
<protein>
    <recommendedName>
        <fullName evidence="3">AAA+ ATPase domain-containing protein</fullName>
    </recommendedName>
</protein>
<sequence length="317" mass="36537">MSFEVKRARREKQKLIAGLMGPSGSGKTLSALLMAYGMMREAYPQADDNEIWSKIGIADTEHKRSLLYFDYQFDEDSKIGEFYHINFEPPYTTERYQEAIVALKQAGAEVIVIDSLSHNWQGEGGIVEQHGAMSGNSFQNWGKLAPETTKLVRTLTRNDVHIIATLRTKQEYAMELNEKGKQQPVKIGTKPVQKDEMEYEFMLNFNVDMNHMAKASKDNTHLFGEEEFRITVNDGRRLFRWLELGVDVKAEEAERRAKQAEADEKERQRLLAEILAAVESDEKKQKELVGMEFKMNEQKVHDFNLKAMRRAHEILTN</sequence>
<accession>A0A268RVW6</accession>
<evidence type="ECO:0000313" key="2">
    <source>
        <dbReference type="Proteomes" id="UP000216133"/>
    </source>
</evidence>
<dbReference type="Pfam" id="PF13479">
    <property type="entry name" value="AAA_24"/>
    <property type="match status" value="1"/>
</dbReference>
<dbReference type="EMBL" id="NPBS01000111">
    <property type="protein sequence ID" value="PAF24399.1"/>
    <property type="molecule type" value="Genomic_DNA"/>
</dbReference>